<feature type="compositionally biased region" description="Basic and acidic residues" evidence="1">
    <location>
        <begin position="224"/>
        <end position="271"/>
    </location>
</feature>
<reference evidence="2" key="1">
    <citation type="journal article" date="2008" name="Nature">
        <title>The amphioxus genome and the evolution of the chordate karyotype.</title>
        <authorList>
            <consortium name="US DOE Joint Genome Institute (JGI-PGF)"/>
            <person name="Putnam N.H."/>
            <person name="Butts T."/>
            <person name="Ferrier D.E.K."/>
            <person name="Furlong R.F."/>
            <person name="Hellsten U."/>
            <person name="Kawashima T."/>
            <person name="Robinson-Rechavi M."/>
            <person name="Shoguchi E."/>
            <person name="Terry A."/>
            <person name="Yu J.-K."/>
            <person name="Benito-Gutierrez E.L."/>
            <person name="Dubchak I."/>
            <person name="Garcia-Fernandez J."/>
            <person name="Gibson-Brown J.J."/>
            <person name="Grigoriev I.V."/>
            <person name="Horton A.C."/>
            <person name="de Jong P.J."/>
            <person name="Jurka J."/>
            <person name="Kapitonov V.V."/>
            <person name="Kohara Y."/>
            <person name="Kuroki Y."/>
            <person name="Lindquist E."/>
            <person name="Lucas S."/>
            <person name="Osoegawa K."/>
            <person name="Pennacchio L.A."/>
            <person name="Salamov A.A."/>
            <person name="Satou Y."/>
            <person name="Sauka-Spengler T."/>
            <person name="Schmutz J."/>
            <person name="Shin-I T."/>
            <person name="Toyoda A."/>
            <person name="Bronner-Fraser M."/>
            <person name="Fujiyama A."/>
            <person name="Holland L.Z."/>
            <person name="Holland P.W.H."/>
            <person name="Satoh N."/>
            <person name="Rokhsar D.S."/>
        </authorList>
    </citation>
    <scope>NUCLEOTIDE SEQUENCE [LARGE SCALE GENOMIC DNA]</scope>
    <source>
        <strain evidence="2">S238N-H82</strain>
        <tissue evidence="2">Testes</tissue>
    </source>
</reference>
<protein>
    <submittedName>
        <fullName evidence="2">Uncharacterized protein</fullName>
    </submittedName>
</protein>
<accession>C3YT97</accession>
<dbReference type="AlphaFoldDB" id="C3YT97"/>
<proteinExistence type="predicted"/>
<name>C3YT97_BRAFL</name>
<feature type="compositionally biased region" description="Low complexity" evidence="1">
    <location>
        <begin position="433"/>
        <end position="443"/>
    </location>
</feature>
<gene>
    <name evidence="2" type="ORF">BRAFLDRAFT_70174</name>
</gene>
<evidence type="ECO:0000256" key="1">
    <source>
        <dbReference type="SAM" id="MobiDB-lite"/>
    </source>
</evidence>
<feature type="compositionally biased region" description="Low complexity" evidence="1">
    <location>
        <begin position="388"/>
        <end position="399"/>
    </location>
</feature>
<dbReference type="InParanoid" id="C3YT97"/>
<sequence>MEDGEERILMERTDFNMRQREATVSRVYRWRNEHQGHLCADVLIARYRRPFERLTFVLDTGSPKNIISMEGFRKFGRNATNEHVQAIDLASGEMVLTERTGRVSIVRGPLTFHLEFCIKTSGPQVPILGLDACLSMGLLAYDDKKRQGRARRVLHHNMGPDHLDPDYLRGRDPLLAEVVLSMRNYFTNFVAKNQRPQEHLDEDMDAFIDALENLERQWKNHVEAEEERRQREEEERQREAHERLIQQHQAVLERDARREEARRERMRERARYPFLEGGPPFIRKEGAGVQVQQDRRGPVPSEATAGAAANHHRRGADPRPVPRPRAPPEAAAGRPEVAPGTVVAPPAAIQDPPGAGPGLAPGPAVGAPVAQPAAIDHPPGAGPRQDQPEVAPGPAAEAPVVPPAERQRDAGAGPGAALAPPVEQRHQAGGDAGAAVAMAVDPGPGERPEQQLLLGQPPGPEAVQAYATPLTKAESAATSAIPWHAVLRWQLSATEGGPRACPRGCVKVMGDARCWHSGGLPVGPPSPVWLRLLARLLTR</sequence>
<feature type="compositionally biased region" description="Low complexity" evidence="1">
    <location>
        <begin position="328"/>
        <end position="348"/>
    </location>
</feature>
<feature type="compositionally biased region" description="Low complexity" evidence="1">
    <location>
        <begin position="361"/>
        <end position="374"/>
    </location>
</feature>
<dbReference type="EMBL" id="GG666551">
    <property type="protein sequence ID" value="EEN56464.1"/>
    <property type="molecule type" value="Genomic_DNA"/>
</dbReference>
<organism>
    <name type="scientific">Branchiostoma floridae</name>
    <name type="common">Florida lancelet</name>
    <name type="synonym">Amphioxus</name>
    <dbReference type="NCBI Taxonomy" id="7739"/>
    <lineage>
        <taxon>Eukaryota</taxon>
        <taxon>Metazoa</taxon>
        <taxon>Chordata</taxon>
        <taxon>Cephalochordata</taxon>
        <taxon>Leptocardii</taxon>
        <taxon>Amphioxiformes</taxon>
        <taxon>Branchiostomatidae</taxon>
        <taxon>Branchiostoma</taxon>
    </lineage>
</organism>
<feature type="region of interest" description="Disordered" evidence="1">
    <location>
        <begin position="224"/>
        <end position="450"/>
    </location>
</feature>
<evidence type="ECO:0000313" key="2">
    <source>
        <dbReference type="EMBL" id="EEN56464.1"/>
    </source>
</evidence>